<comment type="subunit">
    <text evidence="6">Component of the CCR4-NOT complex, at least composed of CRR4 and CAF1 proteins.</text>
</comment>
<keyword evidence="10" id="KW-0479">Metal-binding</keyword>
<dbReference type="Proteomes" id="UP000504603">
    <property type="component" value="Unplaced"/>
</dbReference>
<evidence type="ECO:0000313" key="19">
    <source>
        <dbReference type="RefSeq" id="XP_022146384.1"/>
    </source>
</evidence>
<evidence type="ECO:0000256" key="17">
    <source>
        <dbReference type="ARBA" id="ARBA00025148"/>
    </source>
</evidence>
<dbReference type="GO" id="GO:0046872">
    <property type="term" value="F:metal ion binding"/>
    <property type="evidence" value="ECO:0007669"/>
    <property type="project" value="UniProtKB-KW"/>
</dbReference>
<evidence type="ECO:0000256" key="3">
    <source>
        <dbReference type="ARBA" id="ARBA00004123"/>
    </source>
</evidence>
<dbReference type="GO" id="GO:0005634">
    <property type="term" value="C:nucleus"/>
    <property type="evidence" value="ECO:0007669"/>
    <property type="project" value="UniProtKB-SubCell"/>
</dbReference>
<dbReference type="GO" id="GO:0030014">
    <property type="term" value="C:CCR4-NOT complex"/>
    <property type="evidence" value="ECO:0007669"/>
    <property type="project" value="InterPro"/>
</dbReference>
<keyword evidence="14" id="KW-0805">Transcription regulation</keyword>
<name>A0A6J1CXZ5_MOMCH</name>
<dbReference type="EC" id="3.1.13.4" evidence="7"/>
<keyword evidence="12" id="KW-0269">Exonuclease</keyword>
<dbReference type="GO" id="GO:0004535">
    <property type="term" value="F:poly(A)-specific ribonuclease activity"/>
    <property type="evidence" value="ECO:0007669"/>
    <property type="project" value="UniProtKB-EC"/>
</dbReference>
<keyword evidence="13" id="KW-0694">RNA-binding</keyword>
<comment type="similarity">
    <text evidence="5">Belongs to the CAF1 family.</text>
</comment>
<evidence type="ECO:0000256" key="7">
    <source>
        <dbReference type="ARBA" id="ARBA00012161"/>
    </source>
</evidence>
<dbReference type="GO" id="GO:0003723">
    <property type="term" value="F:RNA binding"/>
    <property type="evidence" value="ECO:0007669"/>
    <property type="project" value="UniProtKB-KW"/>
</dbReference>
<evidence type="ECO:0000256" key="9">
    <source>
        <dbReference type="ARBA" id="ARBA00022722"/>
    </source>
</evidence>
<evidence type="ECO:0000256" key="5">
    <source>
        <dbReference type="ARBA" id="ARBA00008372"/>
    </source>
</evidence>
<evidence type="ECO:0000256" key="12">
    <source>
        <dbReference type="ARBA" id="ARBA00022839"/>
    </source>
</evidence>
<comment type="catalytic activity">
    <reaction evidence="1">
        <text>Exonucleolytic cleavage of poly(A) to 5'-AMP.</text>
        <dbReference type="EC" id="3.1.13.4"/>
    </reaction>
</comment>
<evidence type="ECO:0000256" key="10">
    <source>
        <dbReference type="ARBA" id="ARBA00022723"/>
    </source>
</evidence>
<sequence length="340" mass="38798">MDDKRNDNIFRVMKSLENMEKAIVRKSTAAPRSICHNREVWSLNLREELELLNEYLPEFPVVVIDMEFPGFLWCTPKGISEEEFYHCLRFNVNRLNILQLGLTLADQKGNIAMTWEFNFRDFDHVSDMEDVSSLDSFLKNKGFDFYKLKKYGIAQEDFTTLFLPICRSGQIKRWITFHGFYDITYLLKLLKIKSIPISMATFATTAQHLLGTVSDLKHMARYCDGLLDGNLGLKKLAKLLDVKRIDNAHFACSDNLFTTSVYTKMKQIFKLPLEQCEGFLYGLPYPINGFQSVAKIIDPSTMTPPPPLPSKFSILSFCSSTPLLVGIKSSKLNGPSVIVG</sequence>
<evidence type="ECO:0000256" key="2">
    <source>
        <dbReference type="ARBA" id="ARBA00001968"/>
    </source>
</evidence>
<dbReference type="SUPFAM" id="SSF53098">
    <property type="entry name" value="Ribonuclease H-like"/>
    <property type="match status" value="1"/>
</dbReference>
<evidence type="ECO:0000256" key="1">
    <source>
        <dbReference type="ARBA" id="ARBA00001663"/>
    </source>
</evidence>
<keyword evidence="15" id="KW-0804">Transcription</keyword>
<dbReference type="RefSeq" id="XP_022146384.1">
    <property type="nucleotide sequence ID" value="XM_022290692.1"/>
</dbReference>
<evidence type="ECO:0000313" key="18">
    <source>
        <dbReference type="Proteomes" id="UP000504603"/>
    </source>
</evidence>
<dbReference type="AlphaFoldDB" id="A0A6J1CXZ5"/>
<evidence type="ECO:0000256" key="6">
    <source>
        <dbReference type="ARBA" id="ARBA00011757"/>
    </source>
</evidence>
<keyword evidence="9" id="KW-0540">Nuclease</keyword>
<dbReference type="GeneID" id="111015612"/>
<evidence type="ECO:0000256" key="4">
    <source>
        <dbReference type="ARBA" id="ARBA00004496"/>
    </source>
</evidence>
<keyword evidence="8" id="KW-0963">Cytoplasm</keyword>
<evidence type="ECO:0000256" key="16">
    <source>
        <dbReference type="ARBA" id="ARBA00023242"/>
    </source>
</evidence>
<evidence type="ECO:0000256" key="11">
    <source>
        <dbReference type="ARBA" id="ARBA00022801"/>
    </source>
</evidence>
<protein>
    <recommendedName>
        <fullName evidence="7">poly(A)-specific ribonuclease</fullName>
        <ecNumber evidence="7">3.1.13.4</ecNumber>
    </recommendedName>
</protein>
<evidence type="ECO:0000256" key="15">
    <source>
        <dbReference type="ARBA" id="ARBA00023163"/>
    </source>
</evidence>
<proteinExistence type="inferred from homology"/>
<dbReference type="OrthoDB" id="696953at2759"/>
<keyword evidence="11" id="KW-0378">Hydrolase</keyword>
<dbReference type="PANTHER" id="PTHR10797">
    <property type="entry name" value="CCR4-NOT TRANSCRIPTION COMPLEX SUBUNIT"/>
    <property type="match status" value="1"/>
</dbReference>
<dbReference type="InterPro" id="IPR012337">
    <property type="entry name" value="RNaseH-like_sf"/>
</dbReference>
<dbReference type="InterPro" id="IPR006941">
    <property type="entry name" value="RNase_CAF1"/>
</dbReference>
<gene>
    <name evidence="19" type="primary">LOC111015612</name>
</gene>
<reference evidence="19" key="1">
    <citation type="submission" date="2025-08" db="UniProtKB">
        <authorList>
            <consortium name="RefSeq"/>
        </authorList>
    </citation>
    <scope>IDENTIFICATION</scope>
    <source>
        <strain evidence="19">OHB3-1</strain>
    </source>
</reference>
<evidence type="ECO:0000256" key="8">
    <source>
        <dbReference type="ARBA" id="ARBA00022490"/>
    </source>
</evidence>
<organism evidence="18 19">
    <name type="scientific">Momordica charantia</name>
    <name type="common">Bitter gourd</name>
    <name type="synonym">Balsam pear</name>
    <dbReference type="NCBI Taxonomy" id="3673"/>
    <lineage>
        <taxon>Eukaryota</taxon>
        <taxon>Viridiplantae</taxon>
        <taxon>Streptophyta</taxon>
        <taxon>Embryophyta</taxon>
        <taxon>Tracheophyta</taxon>
        <taxon>Spermatophyta</taxon>
        <taxon>Magnoliopsida</taxon>
        <taxon>eudicotyledons</taxon>
        <taxon>Gunneridae</taxon>
        <taxon>Pentapetalae</taxon>
        <taxon>rosids</taxon>
        <taxon>fabids</taxon>
        <taxon>Cucurbitales</taxon>
        <taxon>Cucurbitaceae</taxon>
        <taxon>Momordiceae</taxon>
        <taxon>Momordica</taxon>
    </lineage>
</organism>
<dbReference type="Pfam" id="PF04857">
    <property type="entry name" value="CAF1"/>
    <property type="match status" value="1"/>
</dbReference>
<dbReference type="InterPro" id="IPR036397">
    <property type="entry name" value="RNaseH_sf"/>
</dbReference>
<comment type="cofactor">
    <cofactor evidence="2">
        <name>a divalent metal cation</name>
        <dbReference type="ChEBI" id="CHEBI:60240"/>
    </cofactor>
</comment>
<comment type="function">
    <text evidence="17">Ubiquitous transcription factor required for a diverse set of processes. It is a component of the CCR4 complex involved in the control of gene expression.</text>
</comment>
<dbReference type="GO" id="GO:0005737">
    <property type="term" value="C:cytoplasm"/>
    <property type="evidence" value="ECO:0007669"/>
    <property type="project" value="UniProtKB-SubCell"/>
</dbReference>
<keyword evidence="18" id="KW-1185">Reference proteome</keyword>
<accession>A0A6J1CXZ5</accession>
<comment type="subcellular location">
    <subcellularLocation>
        <location evidence="4">Cytoplasm</location>
    </subcellularLocation>
    <subcellularLocation>
        <location evidence="3">Nucleus</location>
    </subcellularLocation>
</comment>
<dbReference type="Gene3D" id="3.30.420.10">
    <property type="entry name" value="Ribonuclease H-like superfamily/Ribonuclease H"/>
    <property type="match status" value="1"/>
</dbReference>
<evidence type="ECO:0000256" key="13">
    <source>
        <dbReference type="ARBA" id="ARBA00022884"/>
    </source>
</evidence>
<dbReference type="InterPro" id="IPR039637">
    <property type="entry name" value="CNOT7/CNOT8/Pop2"/>
</dbReference>
<keyword evidence="16" id="KW-0539">Nucleus</keyword>
<dbReference type="KEGG" id="mcha:111015612"/>
<evidence type="ECO:0000256" key="14">
    <source>
        <dbReference type="ARBA" id="ARBA00023015"/>
    </source>
</evidence>